<gene>
    <name evidence="1" type="ORF">Clacol_006464</name>
</gene>
<proteinExistence type="predicted"/>
<comment type="caution">
    <text evidence="1">The sequence shown here is derived from an EMBL/GenBank/DDBJ whole genome shotgun (WGS) entry which is preliminary data.</text>
</comment>
<protein>
    <submittedName>
        <fullName evidence="1">Uncharacterized protein</fullName>
    </submittedName>
</protein>
<dbReference type="EMBL" id="BPWL01000007">
    <property type="protein sequence ID" value="GJJ12223.1"/>
    <property type="molecule type" value="Genomic_DNA"/>
</dbReference>
<keyword evidence="2" id="KW-1185">Reference proteome</keyword>
<sequence length="407" mass="45259">MWQRLARSFKTAFKERIAGGIVPRQPPSSFRNLVSYSPLSFPSSSVTASSKQLFQPNTRPSTFWSSPSKFRSSSNLGSSFHVPRPPSLPGRITDVGLGTARKFSTARPIFQHLIENVPVAGRAFYELDLDIQKKQVRSEALRFTKARRVDGVDFMPQTPSTILSLSLPFDNDDYHGDFEEIVSSTGENIEHFDDYFTSPLSLPVITYLLIPLAPISINHFQLPLSHSTDSPALLPLSLITAEHILHSTHAAKVSSLFARLNTNRVWEDSVSCEALYDDSSGLCTALRVTFHGWTEEDVRTVLDLAGSNWCTIHEVWVDSSDHQSFIFPTLDILSNTSSWEMDSLASEIPSRDIFLTSGGEFDSLESQFDTEDDLTCTSSLLSGDSLPTLFISSDSSWSMTLEQLCTL</sequence>
<organism evidence="1 2">
    <name type="scientific">Clathrus columnatus</name>
    <dbReference type="NCBI Taxonomy" id="1419009"/>
    <lineage>
        <taxon>Eukaryota</taxon>
        <taxon>Fungi</taxon>
        <taxon>Dikarya</taxon>
        <taxon>Basidiomycota</taxon>
        <taxon>Agaricomycotina</taxon>
        <taxon>Agaricomycetes</taxon>
        <taxon>Phallomycetidae</taxon>
        <taxon>Phallales</taxon>
        <taxon>Clathraceae</taxon>
        <taxon>Clathrus</taxon>
    </lineage>
</organism>
<dbReference type="AlphaFoldDB" id="A0AAV5AHQ8"/>
<name>A0AAV5AHQ8_9AGAM</name>
<reference evidence="1" key="1">
    <citation type="submission" date="2021-10" db="EMBL/GenBank/DDBJ databases">
        <title>De novo Genome Assembly of Clathrus columnatus (Basidiomycota, Fungi) Using Illumina and Nanopore Sequence Data.</title>
        <authorList>
            <person name="Ogiso-Tanaka E."/>
            <person name="Itagaki H."/>
            <person name="Hosoya T."/>
            <person name="Hosaka K."/>
        </authorList>
    </citation>
    <scope>NUCLEOTIDE SEQUENCE</scope>
    <source>
        <strain evidence="1">MO-923</strain>
    </source>
</reference>
<dbReference type="Proteomes" id="UP001050691">
    <property type="component" value="Unassembled WGS sequence"/>
</dbReference>
<evidence type="ECO:0000313" key="1">
    <source>
        <dbReference type="EMBL" id="GJJ12223.1"/>
    </source>
</evidence>
<accession>A0AAV5AHQ8</accession>
<evidence type="ECO:0000313" key="2">
    <source>
        <dbReference type="Proteomes" id="UP001050691"/>
    </source>
</evidence>